<gene>
    <name evidence="1" type="ORF">Osc7112_3221</name>
</gene>
<reference evidence="1 2" key="1">
    <citation type="submission" date="2012-05" db="EMBL/GenBank/DDBJ databases">
        <title>Finished chromosome of genome of Oscillatoria sp. PCC 7112.</title>
        <authorList>
            <consortium name="US DOE Joint Genome Institute"/>
            <person name="Gugger M."/>
            <person name="Coursin T."/>
            <person name="Rippka R."/>
            <person name="Tandeau De Marsac N."/>
            <person name="Huntemann M."/>
            <person name="Wei C.-L."/>
            <person name="Han J."/>
            <person name="Detter J.C."/>
            <person name="Han C."/>
            <person name="Tapia R."/>
            <person name="Davenport K."/>
            <person name="Daligault H."/>
            <person name="Erkkila T."/>
            <person name="Gu W."/>
            <person name="Munk A.C.C."/>
            <person name="Teshima H."/>
            <person name="Xu Y."/>
            <person name="Chain P."/>
            <person name="Chen A."/>
            <person name="Krypides N."/>
            <person name="Mavromatis K."/>
            <person name="Markowitz V."/>
            <person name="Szeto E."/>
            <person name="Ivanova N."/>
            <person name="Mikhailova N."/>
            <person name="Ovchinnikova G."/>
            <person name="Pagani I."/>
            <person name="Pati A."/>
            <person name="Goodwin L."/>
            <person name="Peters L."/>
            <person name="Pitluck S."/>
            <person name="Woyke T."/>
            <person name="Kerfeld C."/>
        </authorList>
    </citation>
    <scope>NUCLEOTIDE SEQUENCE [LARGE SCALE GENOMIC DNA]</scope>
    <source>
        <strain evidence="1 2">PCC 7112</strain>
    </source>
</reference>
<dbReference type="PANTHER" id="PTHR34614:SF2">
    <property type="entry name" value="TRANSPOSASE IS4-LIKE DOMAIN-CONTAINING PROTEIN"/>
    <property type="match status" value="1"/>
</dbReference>
<dbReference type="PANTHER" id="PTHR34614">
    <property type="match status" value="1"/>
</dbReference>
<protein>
    <recommendedName>
        <fullName evidence="3">Transposase</fullName>
    </recommendedName>
</protein>
<dbReference type="Proteomes" id="UP000010478">
    <property type="component" value="Chromosome"/>
</dbReference>
<dbReference type="EMBL" id="CP003614">
    <property type="protein sequence ID" value="AFZ07605.1"/>
    <property type="molecule type" value="Genomic_DNA"/>
</dbReference>
<sequence>MIPLGAECGLKPDEMIAKYKEQQSAERGFAFLKDPLFFTEIVFLKSPERIEALTLVMGLCLLVDTLGHIMCEGVTARLIAVTRSNMI</sequence>
<accession>K9VK64</accession>
<name>K9VK64_9CYAN</name>
<dbReference type="AlphaFoldDB" id="K9VK64"/>
<dbReference type="KEGG" id="oni:Osc7112_3221"/>
<dbReference type="eggNOG" id="COG5421">
    <property type="taxonomic scope" value="Bacteria"/>
</dbReference>
<organism evidence="1 2">
    <name type="scientific">Phormidium nigroviride PCC 7112</name>
    <dbReference type="NCBI Taxonomy" id="179408"/>
    <lineage>
        <taxon>Bacteria</taxon>
        <taxon>Bacillati</taxon>
        <taxon>Cyanobacteriota</taxon>
        <taxon>Cyanophyceae</taxon>
        <taxon>Oscillatoriophycideae</taxon>
        <taxon>Oscillatoriales</taxon>
        <taxon>Oscillatoriaceae</taxon>
        <taxon>Phormidium</taxon>
    </lineage>
</organism>
<evidence type="ECO:0000313" key="2">
    <source>
        <dbReference type="Proteomes" id="UP000010478"/>
    </source>
</evidence>
<dbReference type="PATRIC" id="fig|179408.3.peg.3952"/>
<evidence type="ECO:0000313" key="1">
    <source>
        <dbReference type="EMBL" id="AFZ07605.1"/>
    </source>
</evidence>
<proteinExistence type="predicted"/>
<dbReference type="HOGENOM" id="CLU_2480369_0_0_3"/>
<keyword evidence="2" id="KW-1185">Reference proteome</keyword>
<evidence type="ECO:0008006" key="3">
    <source>
        <dbReference type="Google" id="ProtNLM"/>
    </source>
</evidence>